<gene>
    <name evidence="2" type="ORF">ACFSDA_06235</name>
</gene>
<dbReference type="Gene3D" id="3.90.1200.10">
    <property type="match status" value="1"/>
</dbReference>
<dbReference type="SUPFAM" id="SSF56112">
    <property type="entry name" value="Protein kinase-like (PK-like)"/>
    <property type="match status" value="1"/>
</dbReference>
<dbReference type="EMBL" id="JBHUFL010000002">
    <property type="protein sequence ID" value="MFD1834673.1"/>
    <property type="molecule type" value="Genomic_DNA"/>
</dbReference>
<organism evidence="2 3">
    <name type="scientific">Brachybacterium rhamnosum</name>
    <dbReference type="NCBI Taxonomy" id="173361"/>
    <lineage>
        <taxon>Bacteria</taxon>
        <taxon>Bacillati</taxon>
        <taxon>Actinomycetota</taxon>
        <taxon>Actinomycetes</taxon>
        <taxon>Micrococcales</taxon>
        <taxon>Dermabacteraceae</taxon>
        <taxon>Brachybacterium</taxon>
    </lineage>
</organism>
<dbReference type="Pfam" id="PF01636">
    <property type="entry name" value="APH"/>
    <property type="match status" value="1"/>
</dbReference>
<reference evidence="3" key="1">
    <citation type="journal article" date="2019" name="Int. J. Syst. Evol. Microbiol.">
        <title>The Global Catalogue of Microorganisms (GCM) 10K type strain sequencing project: providing services to taxonomists for standard genome sequencing and annotation.</title>
        <authorList>
            <consortium name="The Broad Institute Genomics Platform"/>
            <consortium name="The Broad Institute Genome Sequencing Center for Infectious Disease"/>
            <person name="Wu L."/>
            <person name="Ma J."/>
        </authorList>
    </citation>
    <scope>NUCLEOTIDE SEQUENCE [LARGE SCALE GENOMIC DNA]</scope>
    <source>
        <strain evidence="3">JCM 11650</strain>
    </source>
</reference>
<dbReference type="InterPro" id="IPR002575">
    <property type="entry name" value="Aminoglycoside_PTrfase"/>
</dbReference>
<protein>
    <submittedName>
        <fullName evidence="2">Phosphotransferase family protein</fullName>
    </submittedName>
</protein>
<dbReference type="PANTHER" id="PTHR21310">
    <property type="entry name" value="AMINOGLYCOSIDE PHOSPHOTRANSFERASE-RELATED-RELATED"/>
    <property type="match status" value="1"/>
</dbReference>
<dbReference type="Proteomes" id="UP001597280">
    <property type="component" value="Unassembled WGS sequence"/>
</dbReference>
<dbReference type="InterPro" id="IPR051678">
    <property type="entry name" value="AGP_Transferase"/>
</dbReference>
<comment type="caution">
    <text evidence="2">The sequence shown here is derived from an EMBL/GenBank/DDBJ whole genome shotgun (WGS) entry which is preliminary data.</text>
</comment>
<feature type="domain" description="Aminoglycoside phosphotransferase" evidence="1">
    <location>
        <begin position="64"/>
        <end position="319"/>
    </location>
</feature>
<sequence>MAEEQLDEDLPAAARPETGERILEAWRHGTLVLPLRDATSPVRLPGLHKSVLPASLSGAARVSLLGVGEHFAAWRVAPQENAPLLVRVPHVDPAELPQSLAHEIAALALAPVEVGPEPIAYADDPAASPLGVPYVVTSEVPGTAAAPGAWTTAHLAAHAELLARLHTVAAPGRGPVSFGAAPWDAVPTSTPSLIAEVAGAVADWREHAAAVIAEHELEPFLEATLARVAGVEEQIGSLDAFALTHGDLCATNIMWDEAPGSEVPRVQYIDFEWAQADDPARDLAIIGGSVHAGPWYVPMDEEAVAGFVHVYLEARRRLGPVPDAIADLPSLRERMRAWTAYERTGMLVHLARRARGRRSYRPLVERMRPLLAAELGLPA</sequence>
<dbReference type="RefSeq" id="WP_343903918.1">
    <property type="nucleotide sequence ID" value="NZ_BAAAIS010000002.1"/>
</dbReference>
<name>A0ABW4PV42_9MICO</name>
<evidence type="ECO:0000313" key="3">
    <source>
        <dbReference type="Proteomes" id="UP001597280"/>
    </source>
</evidence>
<evidence type="ECO:0000313" key="2">
    <source>
        <dbReference type="EMBL" id="MFD1834673.1"/>
    </source>
</evidence>
<keyword evidence="3" id="KW-1185">Reference proteome</keyword>
<evidence type="ECO:0000259" key="1">
    <source>
        <dbReference type="Pfam" id="PF01636"/>
    </source>
</evidence>
<dbReference type="InterPro" id="IPR011009">
    <property type="entry name" value="Kinase-like_dom_sf"/>
</dbReference>
<accession>A0ABW4PV42</accession>
<proteinExistence type="predicted"/>